<dbReference type="AlphaFoldDB" id="A0A9X0RD17"/>
<gene>
    <name evidence="3" type="ORF">H8Q88_15285</name>
</gene>
<dbReference type="InterPro" id="IPR003594">
    <property type="entry name" value="HATPase_dom"/>
</dbReference>
<organism evidence="3 4">
    <name type="scientific">Vibrio metschnikovii</name>
    <dbReference type="NCBI Taxonomy" id="28172"/>
    <lineage>
        <taxon>Bacteria</taxon>
        <taxon>Pseudomonadati</taxon>
        <taxon>Pseudomonadota</taxon>
        <taxon>Gammaproteobacteria</taxon>
        <taxon>Vibrionales</taxon>
        <taxon>Vibrionaceae</taxon>
        <taxon>Vibrio</taxon>
    </lineage>
</organism>
<dbReference type="InterPro" id="IPR036890">
    <property type="entry name" value="HATPase_C_sf"/>
</dbReference>
<dbReference type="InterPro" id="IPR005467">
    <property type="entry name" value="His_kinase_dom"/>
</dbReference>
<dbReference type="SUPFAM" id="SSF55874">
    <property type="entry name" value="ATPase domain of HSP90 chaperone/DNA topoisomerase II/histidine kinase"/>
    <property type="match status" value="2"/>
</dbReference>
<evidence type="ECO:0000313" key="4">
    <source>
        <dbReference type="Proteomes" id="UP000615796"/>
    </source>
</evidence>
<dbReference type="Pfam" id="PF13589">
    <property type="entry name" value="HATPase_c_3"/>
    <property type="match status" value="1"/>
</dbReference>
<protein>
    <submittedName>
        <fullName evidence="3">Sensor histidine kinase</fullName>
    </submittedName>
</protein>
<dbReference type="SMART" id="SM00387">
    <property type="entry name" value="HATPase_c"/>
    <property type="match status" value="1"/>
</dbReference>
<dbReference type="Gene3D" id="3.30.565.10">
    <property type="entry name" value="Histidine kinase-like ATPase, C-terminal domain"/>
    <property type="match status" value="2"/>
</dbReference>
<proteinExistence type="predicted"/>
<keyword evidence="3" id="KW-0418">Kinase</keyword>
<evidence type="ECO:0000313" key="3">
    <source>
        <dbReference type="EMBL" id="MBC5852270.1"/>
    </source>
</evidence>
<evidence type="ECO:0000256" key="1">
    <source>
        <dbReference type="SAM" id="Coils"/>
    </source>
</evidence>
<name>A0A9X0RD17_VIBME</name>
<comment type="caution">
    <text evidence="3">The sequence shown here is derived from an EMBL/GenBank/DDBJ whole genome shotgun (WGS) entry which is preliminary data.</text>
</comment>
<feature type="domain" description="Histidine kinase" evidence="2">
    <location>
        <begin position="796"/>
        <end position="1003"/>
    </location>
</feature>
<sequence length="1005" mass="115709">MTDKPTKRSVSFKAQARTIDHLGKGQIADAPTAVSELWKNSYDAYARNVALHLFDGDIKCGAIIDNGCGMTYDQLINSWLTVGTASKTQKKLLPEQDRFGLEDRYTQGEKGIGRLSTAFLAPVTLIVTKKMNTRFSAVLIDWRLFENTYLGLNDIKVPMEEFDRLDQLPSICADLQKEMLLNLALNPESEEEKYLRRMWELFTVDEEEAFELRHNPNSKDIFISTEEKVKTLCNSFKFNPDFTDSWSPLLDKVEELDGATHGTSLYLLDLGRDLELLTNRGDMSRDSSEYQDVQTDLVDTLRAFVDPFNRNRAVNNEFYYEIIGFDSHGYLLGEENVILKYEDVFGYEDFEVLEHRVEGNIDEKGWFRGKIIAFGKDYSDVVIPCRSSGMEAYTKTGAFDLKFGSFEFEISKSTHEVDEHSLLREQAEKYAGFMIFRDGLRVLPYGRTNNDFFGIDERRNKNAGRYYWATRRMFGQIELDQKKNKRLVDKAGREGFVKNQAARELKALVMNLLIQVADNYFGTKSEDRKSILAQLDKDRKRQTKARNTSAKITKQAFNQALEINLPKLNIEVENARNVHMELEKGLEISLHHLDELVSQVNKLDSLRPDLKTPNKPASLSAYQEEQYRSYRDLFGELNELLQTCRERLNKIESLSQQRSPMESAQNKYGACESAISKQVNRYAKAIDSTFERLQTTWKQEVRFDKEAYKNLALEILDAVTDSSDIEFVLNELDKVYRELSDDIASKYEGFLFALDKLEQGIDIESAFNLAEEERENAEREINQIRNLAQLGISFEILAHELSAQDKAVTRSLNSMSSSAKNEIGFKNAMRAHKQFTDYLRFLSPLKLSGYQVRDDITGREIVKNISNFFTDQFERQNVHLEISDSFKRMKIVDVQSRIIPVFVNLLNNALYWVGMAEEERVIKIDIINDLVVIANNGPAIDQDDVKNLFQIFYSRRPSGNGVGLYLSRQNLAVARHKIWYAENPEEMLIRNGANFVIQFRGMEVK</sequence>
<feature type="coiled-coil region" evidence="1">
    <location>
        <begin position="763"/>
        <end position="790"/>
    </location>
</feature>
<accession>A0A9X0RD17</accession>
<dbReference type="PROSITE" id="PS50109">
    <property type="entry name" value="HIS_KIN"/>
    <property type="match status" value="1"/>
</dbReference>
<dbReference type="EMBL" id="JACRUP010000012">
    <property type="protein sequence ID" value="MBC5852270.1"/>
    <property type="molecule type" value="Genomic_DNA"/>
</dbReference>
<dbReference type="GO" id="GO:0016301">
    <property type="term" value="F:kinase activity"/>
    <property type="evidence" value="ECO:0007669"/>
    <property type="project" value="UniProtKB-KW"/>
</dbReference>
<dbReference type="Pfam" id="PF02518">
    <property type="entry name" value="HATPase_c"/>
    <property type="match status" value="1"/>
</dbReference>
<keyword evidence="1" id="KW-0175">Coiled coil</keyword>
<dbReference type="RefSeq" id="WP_187026772.1">
    <property type="nucleotide sequence ID" value="NZ_JACRUP010000012.1"/>
</dbReference>
<reference evidence="3" key="1">
    <citation type="submission" date="2020-08" db="EMBL/GenBank/DDBJ databases">
        <title>Genome Sequencing and Pan-Genome Analysis of Migratory bird Vibrio Strains, Inner Mongolia.</title>
        <authorList>
            <person name="Zheng L."/>
        </authorList>
    </citation>
    <scope>NUCLEOTIDE SEQUENCE</scope>
    <source>
        <strain evidence="3">M13F</strain>
    </source>
</reference>
<keyword evidence="3" id="KW-0808">Transferase</keyword>
<evidence type="ECO:0000259" key="2">
    <source>
        <dbReference type="PROSITE" id="PS50109"/>
    </source>
</evidence>
<dbReference type="Proteomes" id="UP000615796">
    <property type="component" value="Unassembled WGS sequence"/>
</dbReference>
<keyword evidence="4" id="KW-1185">Reference proteome</keyword>